<feature type="transmembrane region" description="Helical" evidence="1">
    <location>
        <begin position="184"/>
        <end position="202"/>
    </location>
</feature>
<feature type="transmembrane region" description="Helical" evidence="1">
    <location>
        <begin position="126"/>
        <end position="144"/>
    </location>
</feature>
<keyword evidence="1" id="KW-0472">Membrane</keyword>
<feature type="transmembrane region" description="Helical" evidence="1">
    <location>
        <begin position="28"/>
        <end position="46"/>
    </location>
</feature>
<dbReference type="Pfam" id="PF06532">
    <property type="entry name" value="NrsF"/>
    <property type="match status" value="1"/>
</dbReference>
<feature type="transmembrane region" description="Helical" evidence="1">
    <location>
        <begin position="94"/>
        <end position="114"/>
    </location>
</feature>
<proteinExistence type="predicted"/>
<evidence type="ECO:0000313" key="2">
    <source>
        <dbReference type="EMBL" id="MDZ7280204.1"/>
    </source>
</evidence>
<keyword evidence="3" id="KW-1185">Reference proteome</keyword>
<organism evidence="2 3">
    <name type="scientific">Pantoea eucrina</name>
    <dbReference type="NCBI Taxonomy" id="472693"/>
    <lineage>
        <taxon>Bacteria</taxon>
        <taxon>Pseudomonadati</taxon>
        <taxon>Pseudomonadota</taxon>
        <taxon>Gammaproteobacteria</taxon>
        <taxon>Enterobacterales</taxon>
        <taxon>Erwiniaceae</taxon>
        <taxon>Pantoea</taxon>
    </lineage>
</organism>
<keyword evidence="1" id="KW-0812">Transmembrane</keyword>
<comment type="caution">
    <text evidence="2">The sequence shown here is derived from an EMBL/GenBank/DDBJ whole genome shotgun (WGS) entry which is preliminary data.</text>
</comment>
<evidence type="ECO:0000313" key="3">
    <source>
        <dbReference type="Proteomes" id="UP001288620"/>
    </source>
</evidence>
<gene>
    <name evidence="2" type="ORF">N4G40_18275</name>
</gene>
<evidence type="ECO:0000256" key="1">
    <source>
        <dbReference type="SAM" id="Phobius"/>
    </source>
</evidence>
<sequence length="211" mass="22837">MSNHERLIERLSGEMQPVKPLRATRWRVIAWLALALPCGIVASFLVPRTLTNWSEPGALRALIQSVLAFMLSLLAVGSALNISIPGRRGVSGKVLASLALTWLGLSLSSMPGALSEAHDPSNTRCFSFLLVVSTPMMVLIIASLRRSRAHRPLQSLAMAGLGVACLAVSLLAFCHPVHLHPADFLMHLAGVAVVVTLTVLLGRRWVKWDSR</sequence>
<name>A0ABU5LJT4_9GAMM</name>
<accession>A0ABU5LJT4</accession>
<dbReference type="EMBL" id="JAOBTT010000002">
    <property type="protein sequence ID" value="MDZ7280204.1"/>
    <property type="molecule type" value="Genomic_DNA"/>
</dbReference>
<dbReference type="RefSeq" id="WP_322544093.1">
    <property type="nucleotide sequence ID" value="NZ_JAOBTT010000002.1"/>
</dbReference>
<feature type="transmembrane region" description="Helical" evidence="1">
    <location>
        <begin position="156"/>
        <end position="178"/>
    </location>
</feature>
<dbReference type="InterPro" id="IPR009495">
    <property type="entry name" value="NrsF"/>
</dbReference>
<reference evidence="3" key="1">
    <citation type="submission" date="2023-07" db="EMBL/GenBank/DDBJ databases">
        <title>Structural and functional analysis of rice phyllospheric bacteria for their antimicrobial properties and defense elicitation against blast disease.</title>
        <authorList>
            <person name="Sahu K.P."/>
            <person name="Asharani P."/>
            <person name="Kumar M."/>
            <person name="Reddy B."/>
            <person name="Kumar A."/>
        </authorList>
    </citation>
    <scope>NUCLEOTIDE SEQUENCE [LARGE SCALE GENOMIC DNA]</scope>
    <source>
        <strain evidence="3">OsEp_Plm_30P10</strain>
    </source>
</reference>
<dbReference type="Proteomes" id="UP001288620">
    <property type="component" value="Unassembled WGS sequence"/>
</dbReference>
<keyword evidence="1" id="KW-1133">Transmembrane helix</keyword>
<protein>
    <submittedName>
        <fullName evidence="2">NrsF family protein</fullName>
    </submittedName>
</protein>
<feature type="transmembrane region" description="Helical" evidence="1">
    <location>
        <begin position="58"/>
        <end position="82"/>
    </location>
</feature>